<feature type="region of interest" description="Disordered" evidence="1">
    <location>
        <begin position="1290"/>
        <end position="1472"/>
    </location>
</feature>
<feature type="compositionally biased region" description="Low complexity" evidence="1">
    <location>
        <begin position="304"/>
        <end position="315"/>
    </location>
</feature>
<feature type="region of interest" description="Disordered" evidence="1">
    <location>
        <begin position="746"/>
        <end position="767"/>
    </location>
</feature>
<dbReference type="Gene3D" id="3.30.50.10">
    <property type="entry name" value="Erythroid Transcription Factor GATA-1, subunit A"/>
    <property type="match status" value="1"/>
</dbReference>
<evidence type="ECO:0008006" key="4">
    <source>
        <dbReference type="Google" id="ProtNLM"/>
    </source>
</evidence>
<name>A0AAX4JNA7_9TREE</name>
<feature type="region of interest" description="Disordered" evidence="1">
    <location>
        <begin position="1"/>
        <end position="76"/>
    </location>
</feature>
<feature type="compositionally biased region" description="Pro residues" evidence="1">
    <location>
        <begin position="146"/>
        <end position="165"/>
    </location>
</feature>
<feature type="compositionally biased region" description="Pro residues" evidence="1">
    <location>
        <begin position="431"/>
        <end position="441"/>
    </location>
</feature>
<feature type="compositionally biased region" description="Polar residues" evidence="1">
    <location>
        <begin position="1341"/>
        <end position="1392"/>
    </location>
</feature>
<protein>
    <recommendedName>
        <fullName evidence="4">GATA-type domain-containing protein</fullName>
    </recommendedName>
</protein>
<feature type="compositionally biased region" description="Basic residues" evidence="1">
    <location>
        <begin position="1202"/>
        <end position="1212"/>
    </location>
</feature>
<feature type="compositionally biased region" description="Low complexity" evidence="1">
    <location>
        <begin position="803"/>
        <end position="817"/>
    </location>
</feature>
<evidence type="ECO:0000313" key="2">
    <source>
        <dbReference type="EMBL" id="WWC86348.1"/>
    </source>
</evidence>
<gene>
    <name evidence="2" type="ORF">L201_001221</name>
</gene>
<feature type="region of interest" description="Disordered" evidence="1">
    <location>
        <begin position="423"/>
        <end position="715"/>
    </location>
</feature>
<dbReference type="InterPro" id="IPR013088">
    <property type="entry name" value="Znf_NHR/GATA"/>
</dbReference>
<dbReference type="Proteomes" id="UP001355207">
    <property type="component" value="Chromosome 1"/>
</dbReference>
<feature type="compositionally biased region" description="Basic and acidic residues" evidence="1">
    <location>
        <begin position="1415"/>
        <end position="1439"/>
    </location>
</feature>
<dbReference type="GO" id="GO:0006355">
    <property type="term" value="P:regulation of DNA-templated transcription"/>
    <property type="evidence" value="ECO:0007669"/>
    <property type="project" value="InterPro"/>
</dbReference>
<feature type="compositionally biased region" description="Basic and acidic residues" evidence="1">
    <location>
        <begin position="254"/>
        <end position="276"/>
    </location>
</feature>
<sequence length="1472" mass="159606">MSVRLHRSNADFNPISLPFSTRPQQVNDDGFEVDQNETRLRHQENGTEEALVEDGEKGEDVEEVDQELGADEDVEMENIEEEEQEVLYDVEGEEENDKEPLLSISDSLVLPYSLTQTRHHHLTNLLPHIFSHPSIPSHSKPRAKPPPKGTFVYPTPPPLIHPLPNPEYHGPSLSAEPSQGESSKSQSQKKDSSDPLLNKSSNRFAKSKRANEVEWPAHETECISRCTLTIGPISYPGTEIWIGRFVEPRITLPKKERAKPGEREKKRKLLAEENIQKKPRPKKSRTSTVDGDKTPRRPQLYNKSSTPSSTSTPTPLSNVRPPPPHQSYPQNYRPPRPLQPSHRPVDTVGPSARPTLPPGIRSPGPVPPVRPSTASPHLIQLVNQAALRHAWLSSLIYKAAGSIANQAELERLGKAVARLSRGEPIEDLAPPGAPTGPPPPRTVSGPLPAIQARPPFPSASPLGNNASIPPTAPPSVTAPVVSQNNSDPSTHTSIPTSSQPSSSTRPSSPSLPAQPTITDNAPAEAEDLGPDDDVDMTGRPQVGGGPLPSDSVETPPNVPSQPTSAPSEAVLPEPVVDPALITSDSVVSHEQAVPDTTAVQQVPLEPAVEPSSAPSQPIAVHTEATLNSNITPTPVPTKSTFTSTASDPAPTGSTPTVTPKPTPRAPPVHRLPPIPPFAQPSIASAPVFSTPTPPPPHRLPTPPPPPPPKPTYPLPPPFLLLAFKEQPTEKYLIPLGMGSFVSRIGGDYVTGPRPPTPEPEPEPATQPVQVSADIKVENCNYTDTTQAIDPSTAPANAIPQSTADMPIAAAAQPAVKPSRNRTRQSLGRHAKEAPTSLIAPAGKEPTPPIEPKIPIKVEEGKKPRPTSGLPPLPGQMPPPGTVLISTIVPSGDSRWEKIDWEPLKKKLPFDNSDFWDKNPEPNVTVKQEDPENTSNQSIKPEILNLASIDLMPSEGDVQPVTIRLLDISDEVWQKMKDVIADTEKHAIESMFRNEPKLLDGVTQEINDETSKKVVQNAELAANEPRQMTATDPANPSQTYPSQPIMAVASNSVPVIPSPVIQRREIVARGLSSRILTLLRPTYLARKVSRFTELLKRVPSRLFLQNRVAPPPSQELIDATTDRWAARSYPISTKPLYLPNNDDNDEEEYDGPREIEFSPPPFDHNNNRKSKNQESQVTFELPVSYDLLDERVEQGVKNNLLNIKKRGGSKPGHKSNSIKNQEPPPQDDGKKRYGKRGFSKGICEGCGKENIKVWRKGPTGKGTLCHPCGDLFVNGKLPPLRRPGAMKLLSGEAEAEEDGNEKEASVQPDQEKQADPGNQEQSKLLGEDARDDELEQVKSDNDNAQVPLSPAISNTDQPPFVQNTTKTPAEVMNTTNITPSADPTTKIENTALSDNPAPPITGTGDKEQADVSLIPHGEKGEKAGSESSVEKSRIPFHGDEVNGAGNNDNTNPPSNDIEKYKDLVEDSEMKVDA</sequence>
<feature type="region of interest" description="Disordered" evidence="1">
    <location>
        <begin position="133"/>
        <end position="214"/>
    </location>
</feature>
<keyword evidence="3" id="KW-1185">Reference proteome</keyword>
<accession>A0AAX4JNA7</accession>
<feature type="region of interest" description="Disordered" evidence="1">
    <location>
        <begin position="254"/>
        <end position="372"/>
    </location>
</feature>
<feature type="compositionally biased region" description="Polar residues" evidence="1">
    <location>
        <begin position="1443"/>
        <end position="1453"/>
    </location>
</feature>
<feature type="region of interest" description="Disordered" evidence="1">
    <location>
        <begin position="784"/>
        <end position="879"/>
    </location>
</feature>
<feature type="compositionally biased region" description="Basic and acidic residues" evidence="1">
    <location>
        <begin position="36"/>
        <end position="45"/>
    </location>
</feature>
<feature type="compositionally biased region" description="Pro residues" evidence="1">
    <location>
        <begin position="320"/>
        <end position="338"/>
    </location>
</feature>
<proteinExistence type="predicted"/>
<reference evidence="2 3" key="1">
    <citation type="submission" date="2024-01" db="EMBL/GenBank/DDBJ databases">
        <title>Comparative genomics of Cryptococcus and Kwoniella reveals pathogenesis evolution and contrasting modes of karyotype evolution via chromosome fusion or intercentromeric recombination.</title>
        <authorList>
            <person name="Coelho M.A."/>
            <person name="David-Palma M."/>
            <person name="Shea T."/>
            <person name="Bowers K."/>
            <person name="McGinley-Smith S."/>
            <person name="Mohammad A.W."/>
            <person name="Gnirke A."/>
            <person name="Yurkov A.M."/>
            <person name="Nowrousian M."/>
            <person name="Sun S."/>
            <person name="Cuomo C.A."/>
            <person name="Heitman J."/>
        </authorList>
    </citation>
    <scope>NUCLEOTIDE SEQUENCE [LARGE SCALE GENOMIC DNA]</scope>
    <source>
        <strain evidence="2 3">CBS 6074</strain>
    </source>
</reference>
<feature type="compositionally biased region" description="Basic and acidic residues" evidence="1">
    <location>
        <begin position="1300"/>
        <end position="1313"/>
    </location>
</feature>
<evidence type="ECO:0000313" key="3">
    <source>
        <dbReference type="Proteomes" id="UP001355207"/>
    </source>
</evidence>
<feature type="compositionally biased region" description="Acidic residues" evidence="1">
    <location>
        <begin position="524"/>
        <end position="535"/>
    </location>
</feature>
<feature type="compositionally biased region" description="Low complexity" evidence="1">
    <location>
        <begin position="466"/>
        <end position="511"/>
    </location>
</feature>
<evidence type="ECO:0000256" key="1">
    <source>
        <dbReference type="SAM" id="MobiDB-lite"/>
    </source>
</evidence>
<feature type="region of interest" description="Disordered" evidence="1">
    <location>
        <begin position="1199"/>
        <end position="1234"/>
    </location>
</feature>
<dbReference type="RefSeq" id="XP_066073111.1">
    <property type="nucleotide sequence ID" value="XM_066217014.1"/>
</dbReference>
<feature type="compositionally biased region" description="Pro residues" evidence="1">
    <location>
        <begin position="658"/>
        <end position="678"/>
    </location>
</feature>
<feature type="compositionally biased region" description="Pro residues" evidence="1">
    <location>
        <begin position="691"/>
        <end position="715"/>
    </location>
</feature>
<dbReference type="GeneID" id="91091893"/>
<dbReference type="GO" id="GO:0008270">
    <property type="term" value="F:zinc ion binding"/>
    <property type="evidence" value="ECO:0007669"/>
    <property type="project" value="InterPro"/>
</dbReference>
<feature type="compositionally biased region" description="Acidic residues" evidence="1">
    <location>
        <begin position="46"/>
        <end position="76"/>
    </location>
</feature>
<feature type="region of interest" description="Disordered" evidence="1">
    <location>
        <begin position="1132"/>
        <end position="1175"/>
    </location>
</feature>
<feature type="compositionally biased region" description="Polar residues" evidence="1">
    <location>
        <begin position="18"/>
        <end position="27"/>
    </location>
</feature>
<dbReference type="EMBL" id="CP144098">
    <property type="protein sequence ID" value="WWC86348.1"/>
    <property type="molecule type" value="Genomic_DNA"/>
</dbReference>
<feature type="compositionally biased region" description="Basic and acidic residues" evidence="1">
    <location>
        <begin position="853"/>
        <end position="862"/>
    </location>
</feature>
<feature type="compositionally biased region" description="Basic residues" evidence="1">
    <location>
        <begin position="818"/>
        <end position="828"/>
    </location>
</feature>
<organism evidence="2 3">
    <name type="scientific">Kwoniella dendrophila CBS 6074</name>
    <dbReference type="NCBI Taxonomy" id="1295534"/>
    <lineage>
        <taxon>Eukaryota</taxon>
        <taxon>Fungi</taxon>
        <taxon>Dikarya</taxon>
        <taxon>Basidiomycota</taxon>
        <taxon>Agaricomycotina</taxon>
        <taxon>Tremellomycetes</taxon>
        <taxon>Tremellales</taxon>
        <taxon>Cryptococcaceae</taxon>
        <taxon>Kwoniella</taxon>
    </lineage>
</organism>
<feature type="compositionally biased region" description="Pro residues" evidence="1">
    <location>
        <begin position="868"/>
        <end position="879"/>
    </location>
</feature>
<feature type="compositionally biased region" description="Basic and acidic residues" evidence="1">
    <location>
        <begin position="1455"/>
        <end position="1472"/>
    </location>
</feature>
<feature type="compositionally biased region" description="Polar residues" evidence="1">
    <location>
        <begin position="624"/>
        <end position="657"/>
    </location>
</feature>
<feature type="compositionally biased region" description="Pro residues" evidence="1">
    <location>
        <begin position="752"/>
        <end position="764"/>
    </location>
</feature>